<dbReference type="InterPro" id="IPR050548">
    <property type="entry name" value="PcG_chromatin_remod_factors"/>
</dbReference>
<dbReference type="PANTHER" id="PTHR12247">
    <property type="entry name" value="POLYCOMB GROUP PROTEIN"/>
    <property type="match status" value="1"/>
</dbReference>
<dbReference type="GO" id="GO:0045892">
    <property type="term" value="P:negative regulation of DNA-templated transcription"/>
    <property type="evidence" value="ECO:0007669"/>
    <property type="project" value="TreeGrafter"/>
</dbReference>
<dbReference type="EMBL" id="GEIB01001084">
    <property type="protein sequence ID" value="JAR87005.1"/>
    <property type="molecule type" value="Transcribed_RNA"/>
</dbReference>
<dbReference type="GO" id="GO:0005634">
    <property type="term" value="C:nucleus"/>
    <property type="evidence" value="ECO:0007669"/>
    <property type="project" value="TreeGrafter"/>
</dbReference>
<dbReference type="SMART" id="SM00454">
    <property type="entry name" value="SAM"/>
    <property type="match status" value="1"/>
</dbReference>
<feature type="region of interest" description="Disordered" evidence="1">
    <location>
        <begin position="1"/>
        <end position="29"/>
    </location>
</feature>
<dbReference type="GO" id="GO:0042393">
    <property type="term" value="F:histone binding"/>
    <property type="evidence" value="ECO:0007669"/>
    <property type="project" value="TreeGrafter"/>
</dbReference>
<dbReference type="PANTHER" id="PTHR12247:SF129">
    <property type="entry name" value="SOP-2-RELATED PROTEIN 3"/>
    <property type="match status" value="1"/>
</dbReference>
<name>A0A147B9G1_9ACAR</name>
<feature type="compositionally biased region" description="Low complexity" evidence="1">
    <location>
        <begin position="53"/>
        <end position="64"/>
    </location>
</feature>
<dbReference type="InterPro" id="IPR001660">
    <property type="entry name" value="SAM"/>
</dbReference>
<dbReference type="InterPro" id="IPR013761">
    <property type="entry name" value="SAM/pointed_sf"/>
</dbReference>
<feature type="non-terminal residue" evidence="3">
    <location>
        <position position="1"/>
    </location>
</feature>
<organism evidence="3">
    <name type="scientific">Alectorobius mimon</name>
    <dbReference type="NCBI Taxonomy" id="360319"/>
    <lineage>
        <taxon>Eukaryota</taxon>
        <taxon>Metazoa</taxon>
        <taxon>Ecdysozoa</taxon>
        <taxon>Arthropoda</taxon>
        <taxon>Chelicerata</taxon>
        <taxon>Arachnida</taxon>
        <taxon>Acari</taxon>
        <taxon>Parasitiformes</taxon>
        <taxon>Ixodida</taxon>
        <taxon>Ixodoidea</taxon>
        <taxon>Argasidae</taxon>
        <taxon>Ornithodorinae</taxon>
        <taxon>Alectorobius</taxon>
    </lineage>
</organism>
<feature type="domain" description="SAM" evidence="2">
    <location>
        <begin position="87"/>
        <end position="153"/>
    </location>
</feature>
<evidence type="ECO:0000256" key="1">
    <source>
        <dbReference type="SAM" id="MobiDB-lite"/>
    </source>
</evidence>
<dbReference type="Gene3D" id="1.10.150.50">
    <property type="entry name" value="Transcription Factor, Ets-1"/>
    <property type="match status" value="1"/>
</dbReference>
<accession>A0A147B9G1</accession>
<dbReference type="GO" id="GO:0003682">
    <property type="term" value="F:chromatin binding"/>
    <property type="evidence" value="ECO:0007669"/>
    <property type="project" value="TreeGrafter"/>
</dbReference>
<protein>
    <submittedName>
        <fullName evidence="3">Scm like with four mbt domains protein 2</fullName>
    </submittedName>
</protein>
<evidence type="ECO:0000259" key="2">
    <source>
        <dbReference type="SMART" id="SM00454"/>
    </source>
</evidence>
<dbReference type="SUPFAM" id="SSF47769">
    <property type="entry name" value="SAM/Pointed domain"/>
    <property type="match status" value="1"/>
</dbReference>
<evidence type="ECO:0000313" key="3">
    <source>
        <dbReference type="EMBL" id="JAR87005.1"/>
    </source>
</evidence>
<sequence>EEEPAVPVKKAKEGVSAPPSRMKTRGAQLPDYKNFNLDLKWQKSLKSRVVRQPEPSAPARAPPATGVPVGPEGSKNNTGPLPLETNPLEWSVSDVVRFIKTIDCSHLAKTLQEQEIDGQALLLLTLPTVQEFLELKIGPAVKFCHLIERIKLAFYTQFAK</sequence>
<feature type="region of interest" description="Disordered" evidence="1">
    <location>
        <begin position="47"/>
        <end position="85"/>
    </location>
</feature>
<proteinExistence type="predicted"/>
<dbReference type="Pfam" id="PF00536">
    <property type="entry name" value="SAM_1"/>
    <property type="match status" value="1"/>
</dbReference>
<dbReference type="AlphaFoldDB" id="A0A147B9G1"/>
<reference evidence="3" key="1">
    <citation type="submission" date="2016-03" db="EMBL/GenBank/DDBJ databases">
        <title>Gut transcriptome analysis on engorged females of Ornithodoros mimon (Acari: Argasidae) and phylogenetic inferences of soft ticks.</title>
        <authorList>
            <person name="Landulfo G.A."/>
            <person name="Giovanni D."/>
            <person name="Carvalho E."/>
            <person name="Junqueira-de-Azevedo I."/>
            <person name="Patane J."/>
            <person name="Mendoca R."/>
            <person name="Barros-Battesti D."/>
        </authorList>
    </citation>
    <scope>NUCLEOTIDE SEQUENCE</scope>
    <source>
        <strain evidence="3">Females</strain>
        <tissue evidence="3">Gut</tissue>
    </source>
</reference>